<sequence length="229" mass="25459">MVVDPGEAAPVERYLQSNNLELTHILLTHHHPDHIGGVVRLKQAGVTVYGPVSKRIAHIDVAVSEAEQVTIASLDTDFTVMEVPGHTREHIAFFGEVGLFCGDTLFSAGCGRLFEGTPAQMYQVFQRYAELPADTKVFCTHEYTQANLDFALHLLPDDNALKRYQERVQALRKTDTPTLPSTIGLELQVNPYLRAAEPAFITAIQQKTGKMPQSELEAFAAIRQLKDQF</sequence>
<dbReference type="PANTHER" id="PTHR43705:SF1">
    <property type="entry name" value="HYDROXYACYLGLUTATHIONE HYDROLASE GLOB"/>
    <property type="match status" value="1"/>
</dbReference>
<feature type="binding site" evidence="7">
    <location>
        <position position="31"/>
    </location>
    <ligand>
        <name>Zn(2+)</name>
        <dbReference type="ChEBI" id="CHEBI:29105"/>
        <label>1</label>
    </ligand>
</feature>
<comment type="similarity">
    <text evidence="3 7">Belongs to the metallo-beta-lactamase superfamily. Glyoxalase II family.</text>
</comment>
<evidence type="ECO:0000256" key="3">
    <source>
        <dbReference type="ARBA" id="ARBA00006759"/>
    </source>
</evidence>
<feature type="binding site" evidence="7">
    <location>
        <position position="34"/>
    </location>
    <ligand>
        <name>Zn(2+)</name>
        <dbReference type="ChEBI" id="CHEBI:29105"/>
        <label>2</label>
    </ligand>
</feature>
<evidence type="ECO:0000256" key="5">
    <source>
        <dbReference type="ARBA" id="ARBA00022801"/>
    </source>
</evidence>
<organism evidence="9 10">
    <name type="scientific">Planctobacterium marinum</name>
    <dbReference type="NCBI Taxonomy" id="1631968"/>
    <lineage>
        <taxon>Bacteria</taxon>
        <taxon>Pseudomonadati</taxon>
        <taxon>Pseudomonadota</taxon>
        <taxon>Gammaproteobacteria</taxon>
        <taxon>Alteromonadales</taxon>
        <taxon>Alteromonadaceae</taxon>
        <taxon>Planctobacterium</taxon>
    </lineage>
</organism>
<dbReference type="InterPro" id="IPR035680">
    <property type="entry name" value="Clx_II_MBL"/>
</dbReference>
<dbReference type="GO" id="GO:0004416">
    <property type="term" value="F:hydroxyacylglutathione hydrolase activity"/>
    <property type="evidence" value="ECO:0007669"/>
    <property type="project" value="UniProtKB-UniRule"/>
</dbReference>
<feature type="domain" description="Metallo-beta-lactamase" evidence="8">
    <location>
        <begin position="16"/>
        <end position="141"/>
    </location>
</feature>
<gene>
    <name evidence="7 9" type="primary">gloB</name>
    <name evidence="9" type="ORF">MACH26_15380</name>
</gene>
<evidence type="ECO:0000259" key="8">
    <source>
        <dbReference type="SMART" id="SM00849"/>
    </source>
</evidence>
<dbReference type="CDD" id="cd07723">
    <property type="entry name" value="hydroxyacylglutathione_hydrolase_MBL-fold"/>
    <property type="match status" value="1"/>
</dbReference>
<feature type="binding site" evidence="7">
    <location>
        <position position="103"/>
    </location>
    <ligand>
        <name>Zn(2+)</name>
        <dbReference type="ChEBI" id="CHEBI:29105"/>
        <label>2</label>
    </ligand>
</feature>
<comment type="catalytic activity">
    <reaction evidence="1 7">
        <text>an S-(2-hydroxyacyl)glutathione + H2O = a 2-hydroxy carboxylate + glutathione + H(+)</text>
        <dbReference type="Rhea" id="RHEA:21864"/>
        <dbReference type="ChEBI" id="CHEBI:15377"/>
        <dbReference type="ChEBI" id="CHEBI:15378"/>
        <dbReference type="ChEBI" id="CHEBI:57925"/>
        <dbReference type="ChEBI" id="CHEBI:58896"/>
        <dbReference type="ChEBI" id="CHEBI:71261"/>
        <dbReference type="EC" id="3.1.2.6"/>
    </reaction>
</comment>
<dbReference type="PIRSF" id="PIRSF005457">
    <property type="entry name" value="Glx"/>
    <property type="match status" value="1"/>
</dbReference>
<dbReference type="InterPro" id="IPR036866">
    <property type="entry name" value="RibonucZ/Hydroxyglut_hydro"/>
</dbReference>
<reference evidence="9" key="1">
    <citation type="submission" date="2023-01" db="EMBL/GenBank/DDBJ databases">
        <title>Complete genome sequence of Planctobacterium marinum strain Dej080120_11.</title>
        <authorList>
            <person name="Ueki S."/>
            <person name="Maruyama F."/>
        </authorList>
    </citation>
    <scope>NUCLEOTIDE SEQUENCE</scope>
    <source>
        <strain evidence="9">Dej080120_11</strain>
    </source>
</reference>
<dbReference type="HAMAP" id="MF_01374">
    <property type="entry name" value="Glyoxalase_2"/>
    <property type="match status" value="1"/>
</dbReference>
<name>A0AA48KRE0_9ALTE</name>
<feature type="binding site" evidence="7">
    <location>
        <position position="33"/>
    </location>
    <ligand>
        <name>Zn(2+)</name>
        <dbReference type="ChEBI" id="CHEBI:29105"/>
        <label>2</label>
    </ligand>
</feature>
<proteinExistence type="inferred from homology"/>
<keyword evidence="4 7" id="KW-0479">Metal-binding</keyword>
<dbReference type="Proteomes" id="UP001333710">
    <property type="component" value="Chromosome"/>
</dbReference>
<dbReference type="SUPFAM" id="SSF56281">
    <property type="entry name" value="Metallo-hydrolase/oxidoreductase"/>
    <property type="match status" value="1"/>
</dbReference>
<dbReference type="NCBIfam" id="TIGR03413">
    <property type="entry name" value="GSH_gloB"/>
    <property type="match status" value="1"/>
</dbReference>
<dbReference type="InterPro" id="IPR001279">
    <property type="entry name" value="Metallo-B-lactamas"/>
</dbReference>
<dbReference type="InterPro" id="IPR017782">
    <property type="entry name" value="Hydroxyacylglutathione_Hdrlase"/>
</dbReference>
<evidence type="ECO:0000256" key="2">
    <source>
        <dbReference type="ARBA" id="ARBA00004963"/>
    </source>
</evidence>
<evidence type="ECO:0000256" key="6">
    <source>
        <dbReference type="ARBA" id="ARBA00022833"/>
    </source>
</evidence>
<feature type="binding site" evidence="7">
    <location>
        <position position="103"/>
    </location>
    <ligand>
        <name>Zn(2+)</name>
        <dbReference type="ChEBI" id="CHEBI:29105"/>
        <label>1</label>
    </ligand>
</feature>
<comment type="pathway">
    <text evidence="2 7">Secondary metabolite metabolism; methylglyoxal degradation; (R)-lactate from methylglyoxal: step 2/2.</text>
</comment>
<dbReference type="PANTHER" id="PTHR43705">
    <property type="entry name" value="HYDROXYACYLGLUTATHIONE HYDROLASE"/>
    <property type="match status" value="1"/>
</dbReference>
<keyword evidence="5 7" id="KW-0378">Hydrolase</keyword>
<comment type="subunit">
    <text evidence="7">Monomer.</text>
</comment>
<feature type="binding site" evidence="7">
    <location>
        <position position="29"/>
    </location>
    <ligand>
        <name>Zn(2+)</name>
        <dbReference type="ChEBI" id="CHEBI:29105"/>
        <label>1</label>
    </ligand>
</feature>
<dbReference type="EC" id="3.1.2.6" evidence="7"/>
<dbReference type="Gene3D" id="3.60.15.10">
    <property type="entry name" value="Ribonuclease Z/Hydroxyacylglutathione hydrolase-like"/>
    <property type="match status" value="1"/>
</dbReference>
<dbReference type="GO" id="GO:0046872">
    <property type="term" value="F:metal ion binding"/>
    <property type="evidence" value="ECO:0007669"/>
    <property type="project" value="UniProtKB-KW"/>
</dbReference>
<evidence type="ECO:0000256" key="7">
    <source>
        <dbReference type="HAMAP-Rule" id="MF_01374"/>
    </source>
</evidence>
<dbReference type="InterPro" id="IPR050110">
    <property type="entry name" value="Glyoxalase_II_hydrolase"/>
</dbReference>
<evidence type="ECO:0000256" key="4">
    <source>
        <dbReference type="ARBA" id="ARBA00022723"/>
    </source>
</evidence>
<dbReference type="AlphaFoldDB" id="A0AA48KRE0"/>
<evidence type="ECO:0000256" key="1">
    <source>
        <dbReference type="ARBA" id="ARBA00001623"/>
    </source>
</evidence>
<protein>
    <recommendedName>
        <fullName evidence="7">Hydroxyacylglutathione hydrolase</fullName>
        <ecNumber evidence="7">3.1.2.6</ecNumber>
    </recommendedName>
    <alternativeName>
        <fullName evidence="7">Glyoxalase II</fullName>
        <shortName evidence="7">Glx II</shortName>
    </alternativeName>
</protein>
<keyword evidence="10" id="KW-1185">Reference proteome</keyword>
<dbReference type="Pfam" id="PF16123">
    <property type="entry name" value="HAGH_C"/>
    <property type="match status" value="1"/>
</dbReference>
<feature type="binding site" evidence="7">
    <location>
        <position position="141"/>
    </location>
    <ligand>
        <name>Zn(2+)</name>
        <dbReference type="ChEBI" id="CHEBI:29105"/>
        <label>2</label>
    </ligand>
</feature>
<dbReference type="GO" id="GO:0019243">
    <property type="term" value="P:methylglyoxal catabolic process to D-lactate via S-lactoyl-glutathione"/>
    <property type="evidence" value="ECO:0007669"/>
    <property type="project" value="UniProtKB-UniRule"/>
</dbReference>
<evidence type="ECO:0000313" key="9">
    <source>
        <dbReference type="EMBL" id="BDX06017.1"/>
    </source>
</evidence>
<dbReference type="KEGG" id="pmaw:MACH26_15380"/>
<dbReference type="InterPro" id="IPR032282">
    <property type="entry name" value="HAGH_C"/>
</dbReference>
<comment type="cofactor">
    <cofactor evidence="7">
        <name>Zn(2+)</name>
        <dbReference type="ChEBI" id="CHEBI:29105"/>
    </cofactor>
    <text evidence="7">Binds 2 Zn(2+) ions per subunit.</text>
</comment>
<feature type="binding site" evidence="7">
    <location>
        <position position="86"/>
    </location>
    <ligand>
        <name>Zn(2+)</name>
        <dbReference type="ChEBI" id="CHEBI:29105"/>
        <label>1</label>
    </ligand>
</feature>
<dbReference type="SMART" id="SM00849">
    <property type="entry name" value="Lactamase_B"/>
    <property type="match status" value="1"/>
</dbReference>
<evidence type="ECO:0000313" key="10">
    <source>
        <dbReference type="Proteomes" id="UP001333710"/>
    </source>
</evidence>
<accession>A0AA48KRE0</accession>
<keyword evidence="6 7" id="KW-0862">Zinc</keyword>
<dbReference type="Pfam" id="PF00753">
    <property type="entry name" value="Lactamase_B"/>
    <property type="match status" value="1"/>
</dbReference>
<comment type="function">
    <text evidence="7">Thiolesterase that catalyzes the hydrolysis of S-D-lactoyl-glutathione to form glutathione and D-lactic acid.</text>
</comment>
<dbReference type="EMBL" id="AP027272">
    <property type="protein sequence ID" value="BDX06017.1"/>
    <property type="molecule type" value="Genomic_DNA"/>
</dbReference>